<dbReference type="InterPro" id="IPR007129">
    <property type="entry name" value="Ubiqinol_cyt_c_chaperone_CPB3"/>
</dbReference>
<feature type="region of interest" description="Disordered" evidence="2">
    <location>
        <begin position="1"/>
        <end position="92"/>
    </location>
</feature>
<gene>
    <name evidence="4" type="ORF">DMC30DRAFT_274841</name>
</gene>
<accession>A0A5C5FT23</accession>
<dbReference type="GO" id="GO:0034551">
    <property type="term" value="P:mitochondrial respiratory chain complex III assembly"/>
    <property type="evidence" value="ECO:0007669"/>
    <property type="project" value="TreeGrafter"/>
</dbReference>
<organism evidence="4 5">
    <name type="scientific">Rhodotorula diobovata</name>
    <dbReference type="NCBI Taxonomy" id="5288"/>
    <lineage>
        <taxon>Eukaryota</taxon>
        <taxon>Fungi</taxon>
        <taxon>Dikarya</taxon>
        <taxon>Basidiomycota</taxon>
        <taxon>Pucciniomycotina</taxon>
        <taxon>Microbotryomycetes</taxon>
        <taxon>Sporidiobolales</taxon>
        <taxon>Sporidiobolaceae</taxon>
        <taxon>Rhodotorula</taxon>
    </lineage>
</organism>
<dbReference type="GO" id="GO:0005739">
    <property type="term" value="C:mitochondrion"/>
    <property type="evidence" value="ECO:0007669"/>
    <property type="project" value="TreeGrafter"/>
</dbReference>
<evidence type="ECO:0000256" key="2">
    <source>
        <dbReference type="SAM" id="MobiDB-lite"/>
    </source>
</evidence>
<dbReference type="Proteomes" id="UP000311382">
    <property type="component" value="Unassembled WGS sequence"/>
</dbReference>
<dbReference type="STRING" id="5288.A0A5C5FT23"/>
<dbReference type="InterPro" id="IPR021150">
    <property type="entry name" value="Ubiq_cyt_c_chap"/>
</dbReference>
<protein>
    <submittedName>
        <fullName evidence="4">Ubiquinol-cytochrome C chaperone-domain-containing protein</fullName>
    </submittedName>
</protein>
<keyword evidence="5" id="KW-1185">Reference proteome</keyword>
<dbReference type="EMBL" id="SOZI01000078">
    <property type="protein sequence ID" value="TNY20028.1"/>
    <property type="molecule type" value="Genomic_DNA"/>
</dbReference>
<evidence type="ECO:0000313" key="5">
    <source>
        <dbReference type="Proteomes" id="UP000311382"/>
    </source>
</evidence>
<dbReference type="AlphaFoldDB" id="A0A5C5FT23"/>
<reference evidence="4 5" key="1">
    <citation type="submission" date="2019-03" db="EMBL/GenBank/DDBJ databases">
        <title>Rhodosporidium diobovatum UCD-FST 08-225 genome sequencing, assembly, and annotation.</title>
        <authorList>
            <person name="Fakankun I.U."/>
            <person name="Fristensky B."/>
            <person name="Levin D.B."/>
        </authorList>
    </citation>
    <scope>NUCLEOTIDE SEQUENCE [LARGE SCALE GENOMIC DNA]</scope>
    <source>
        <strain evidence="4 5">UCD-FST 08-225</strain>
    </source>
</reference>
<name>A0A5C5FT23_9BASI</name>
<feature type="compositionally biased region" description="Low complexity" evidence="2">
    <location>
        <begin position="1"/>
        <end position="74"/>
    </location>
</feature>
<dbReference type="OrthoDB" id="10253878at2759"/>
<proteinExistence type="inferred from homology"/>
<dbReference type="Pfam" id="PF03981">
    <property type="entry name" value="Ubiq_cyt_C_chap"/>
    <property type="match status" value="1"/>
</dbReference>
<evidence type="ECO:0000313" key="4">
    <source>
        <dbReference type="EMBL" id="TNY20028.1"/>
    </source>
</evidence>
<comment type="similarity">
    <text evidence="1">Belongs to the CBP3 family.</text>
</comment>
<dbReference type="PANTHER" id="PTHR12184">
    <property type="entry name" value="UBIQUINOL-CYTOCHROME C REDUCTASE COMPLEX ASSEMBLY FACTOR 1 FAMILY MEMBER"/>
    <property type="match status" value="1"/>
</dbReference>
<evidence type="ECO:0000259" key="3">
    <source>
        <dbReference type="Pfam" id="PF03981"/>
    </source>
</evidence>
<dbReference type="PANTHER" id="PTHR12184:SF1">
    <property type="entry name" value="UBIQUINOL-CYTOCHROME-C REDUCTASE COMPLEX ASSEMBLY FACTOR 1"/>
    <property type="match status" value="1"/>
</dbReference>
<evidence type="ECO:0000256" key="1">
    <source>
        <dbReference type="ARBA" id="ARBA00006407"/>
    </source>
</evidence>
<feature type="region of interest" description="Disordered" evidence="2">
    <location>
        <begin position="259"/>
        <end position="291"/>
    </location>
</feature>
<feature type="domain" description="Ubiquinol-cytochrome c chaperone" evidence="3">
    <location>
        <begin position="145"/>
        <end position="250"/>
    </location>
</feature>
<comment type="caution">
    <text evidence="4">The sequence shown here is derived from an EMBL/GenBank/DDBJ whole genome shotgun (WGS) entry which is preliminary data.</text>
</comment>
<sequence length="388" mass="41236">MHAPTAARTALRTAAAAARSTQPALARPAALPAVRSFTSSPPLPSSAPSSDPSSSSSSSPAGAAPSASSSASRPTPTPQPTNLPGANLGPASGPAKYSPLTVSVVTKLAKLFGYHSQTSTAIRTTSDYYDRCAERGEVEAPFFYEECSLPPSFQTWFSLTTLHVWLLSVRFRSLPPPLGRTYVQELINHMFIDVELRIRGPYAVTQGRLIKGYMNDMLEQYHGACAAYDEGLVRGDAVLAAAVWRNVFGAGWGGVGGVKGKAAPKAGEKPKLGPNPLQVETGAGAASSSPDAAQQLEVDPVQAKLLKKDQPASSLFATDAPIQDPAVATSTWSPLYPTDPDLEFPQSLERFVVYIRREVQRLERLSDEVVMQGKPDKGRGSLVDFGKI</sequence>